<dbReference type="Gene3D" id="2.40.30.330">
    <property type="entry name" value="Pre-mRNA cleavage complex subunit Clp1, C-terminal domain"/>
    <property type="match status" value="1"/>
</dbReference>
<dbReference type="AlphaFoldDB" id="A0A0N5ABW4"/>
<sequence>MERKLFTVLSPSPFPLPSKICILSDVTFVDDKVRE</sequence>
<name>A0A0N5ABW4_9BILA</name>
<organism evidence="1 2">
    <name type="scientific">Syphacia muris</name>
    <dbReference type="NCBI Taxonomy" id="451379"/>
    <lineage>
        <taxon>Eukaryota</taxon>
        <taxon>Metazoa</taxon>
        <taxon>Ecdysozoa</taxon>
        <taxon>Nematoda</taxon>
        <taxon>Chromadorea</taxon>
        <taxon>Rhabditida</taxon>
        <taxon>Spirurina</taxon>
        <taxon>Oxyuridomorpha</taxon>
        <taxon>Oxyuroidea</taxon>
        <taxon>Oxyuridae</taxon>
        <taxon>Syphacia</taxon>
    </lineage>
</organism>
<accession>A0A0N5ABW4</accession>
<evidence type="ECO:0000313" key="2">
    <source>
        <dbReference type="WBParaSite" id="SMUV_0000164001-mRNA-1"/>
    </source>
</evidence>
<evidence type="ECO:0000313" key="1">
    <source>
        <dbReference type="Proteomes" id="UP000046393"/>
    </source>
</evidence>
<proteinExistence type="predicted"/>
<dbReference type="Proteomes" id="UP000046393">
    <property type="component" value="Unplaced"/>
</dbReference>
<protein>
    <submittedName>
        <fullName evidence="2">Uncharacterized protein</fullName>
    </submittedName>
</protein>
<dbReference type="WBParaSite" id="SMUV_0000164001-mRNA-1">
    <property type="protein sequence ID" value="SMUV_0000164001-mRNA-1"/>
    <property type="gene ID" value="SMUV_0000164001"/>
</dbReference>
<dbReference type="InterPro" id="IPR038238">
    <property type="entry name" value="Clp1_C_sf"/>
</dbReference>
<reference evidence="2" key="1">
    <citation type="submission" date="2017-02" db="UniProtKB">
        <authorList>
            <consortium name="WormBaseParasite"/>
        </authorList>
    </citation>
    <scope>IDENTIFICATION</scope>
</reference>
<keyword evidence="1" id="KW-1185">Reference proteome</keyword>